<sequence>MEILLSLQPMDERIVIIGSNGQIGTELAIALRAKFGLQQVVTSDIREPQISDPAGPFEIVDVLDRKTLHQLFTKYHPTQVYLLAAMLSATGEKHPRQAWDLNINGLLNVLDLSLEYGVKKVFWPSSIAVFGPHSPKTDTPQYAVMDPNTVYGISKLAGERICEYYYQRYGLDVRSIRYPGVISWKTAPGGGTTDYAIHIFHEALKSNRYACFLASGTTLPMLYMDDAIRGTLALMDAPAEDLSIRSSYNLTGVSFTPAMLANEIRKHLPGFIITYEENDPRQAIADTWPNSIDDTEAQREWGWKPRFNLSEITTDMLTNLKEKTQI</sequence>
<evidence type="ECO:0000313" key="3">
    <source>
        <dbReference type="EMBL" id="GGC44522.1"/>
    </source>
</evidence>
<name>A0ABQ1MPR3_9SPHI</name>
<dbReference type="PANTHER" id="PTHR42687:SF1">
    <property type="entry name" value="L-THREONINE 3-DEHYDROGENASE, MITOCHONDRIAL"/>
    <property type="match status" value="1"/>
</dbReference>
<proteinExistence type="inferred from homology"/>
<dbReference type="InterPro" id="IPR001509">
    <property type="entry name" value="Epimerase_deHydtase"/>
</dbReference>
<dbReference type="InterPro" id="IPR036291">
    <property type="entry name" value="NAD(P)-bd_dom_sf"/>
</dbReference>
<dbReference type="EMBL" id="BMIK01000021">
    <property type="protein sequence ID" value="GGC44522.1"/>
    <property type="molecule type" value="Genomic_DNA"/>
</dbReference>
<protein>
    <submittedName>
        <fullName evidence="3">L-threonine 3-dehydrogenase</fullName>
    </submittedName>
</protein>
<dbReference type="Gene3D" id="3.40.50.720">
    <property type="entry name" value="NAD(P)-binding Rossmann-like Domain"/>
    <property type="match status" value="1"/>
</dbReference>
<keyword evidence="4" id="KW-1185">Reference proteome</keyword>
<accession>A0ABQ1MPR3</accession>
<evidence type="ECO:0000259" key="2">
    <source>
        <dbReference type="Pfam" id="PF01370"/>
    </source>
</evidence>
<feature type="domain" description="NAD-dependent epimerase/dehydratase" evidence="2">
    <location>
        <begin position="14"/>
        <end position="242"/>
    </location>
</feature>
<dbReference type="PANTHER" id="PTHR42687">
    <property type="entry name" value="L-THREONINE 3-DEHYDROGENASE"/>
    <property type="match status" value="1"/>
</dbReference>
<dbReference type="Proteomes" id="UP000597338">
    <property type="component" value="Unassembled WGS sequence"/>
</dbReference>
<dbReference type="SUPFAM" id="SSF51735">
    <property type="entry name" value="NAD(P)-binding Rossmann-fold domains"/>
    <property type="match status" value="1"/>
</dbReference>
<reference evidence="4" key="1">
    <citation type="journal article" date="2019" name="Int. J. Syst. Evol. Microbiol.">
        <title>The Global Catalogue of Microorganisms (GCM) 10K type strain sequencing project: providing services to taxonomists for standard genome sequencing and annotation.</title>
        <authorList>
            <consortium name="The Broad Institute Genomics Platform"/>
            <consortium name="The Broad Institute Genome Sequencing Center for Infectious Disease"/>
            <person name="Wu L."/>
            <person name="Ma J."/>
        </authorList>
    </citation>
    <scope>NUCLEOTIDE SEQUENCE [LARGE SCALE GENOMIC DNA]</scope>
    <source>
        <strain evidence="4">CGMCC 1.15342</strain>
    </source>
</reference>
<comment type="similarity">
    <text evidence="1">Belongs to the NAD(P)-dependent epimerase/dehydratase family.</text>
</comment>
<organism evidence="3 4">
    <name type="scientific">Parapedobacter defluvii</name>
    <dbReference type="NCBI Taxonomy" id="2045106"/>
    <lineage>
        <taxon>Bacteria</taxon>
        <taxon>Pseudomonadati</taxon>
        <taxon>Bacteroidota</taxon>
        <taxon>Sphingobacteriia</taxon>
        <taxon>Sphingobacteriales</taxon>
        <taxon>Sphingobacteriaceae</taxon>
        <taxon>Parapedobacter</taxon>
    </lineage>
</organism>
<dbReference type="Pfam" id="PF01370">
    <property type="entry name" value="Epimerase"/>
    <property type="match status" value="1"/>
</dbReference>
<evidence type="ECO:0000313" key="4">
    <source>
        <dbReference type="Proteomes" id="UP000597338"/>
    </source>
</evidence>
<comment type="caution">
    <text evidence="3">The sequence shown here is derived from an EMBL/GenBank/DDBJ whole genome shotgun (WGS) entry which is preliminary data.</text>
</comment>
<evidence type="ECO:0000256" key="1">
    <source>
        <dbReference type="ARBA" id="ARBA00007637"/>
    </source>
</evidence>
<dbReference type="InterPro" id="IPR051225">
    <property type="entry name" value="NAD(P)_epim/dehydratase"/>
</dbReference>
<dbReference type="RefSeq" id="WP_229717686.1">
    <property type="nucleotide sequence ID" value="NZ_BMIK01000021.1"/>
</dbReference>
<gene>
    <name evidence="3" type="primary">ltd</name>
    <name evidence="3" type="ORF">GCM10011386_41040</name>
</gene>